<protein>
    <recommendedName>
        <fullName evidence="4">Outer membrane protein beta-barrel domain-containing protein</fullName>
    </recommendedName>
</protein>
<evidence type="ECO:0000256" key="1">
    <source>
        <dbReference type="SAM" id="SignalP"/>
    </source>
</evidence>
<reference evidence="3" key="1">
    <citation type="submission" date="2017-09" db="EMBL/GenBank/DDBJ databases">
        <title>Depth-based differentiation of microbial function through sediment-hosted aquifers and enrichment of novel symbionts in the deep terrestrial subsurface.</title>
        <authorList>
            <person name="Probst A.J."/>
            <person name="Ladd B."/>
            <person name="Jarett J.K."/>
            <person name="Geller-Mcgrath D.E."/>
            <person name="Sieber C.M.K."/>
            <person name="Emerson J.B."/>
            <person name="Anantharaman K."/>
            <person name="Thomas B.C."/>
            <person name="Malmstrom R."/>
            <person name="Stieglmeier M."/>
            <person name="Klingl A."/>
            <person name="Woyke T."/>
            <person name="Ryan C.M."/>
            <person name="Banfield J.F."/>
        </authorList>
    </citation>
    <scope>NUCLEOTIDE SEQUENCE [LARGE SCALE GENOMIC DNA]</scope>
</reference>
<proteinExistence type="predicted"/>
<accession>A0A2M6WRD9</accession>
<organism evidence="2 3">
    <name type="scientific">Candidatus Falkowbacteria bacterium CG10_big_fil_rev_8_21_14_0_10_39_9</name>
    <dbReference type="NCBI Taxonomy" id="1974566"/>
    <lineage>
        <taxon>Bacteria</taxon>
        <taxon>Candidatus Falkowiibacteriota</taxon>
    </lineage>
</organism>
<comment type="caution">
    <text evidence="2">The sequence shown here is derived from an EMBL/GenBank/DDBJ whole genome shotgun (WGS) entry which is preliminary data.</text>
</comment>
<evidence type="ECO:0000313" key="3">
    <source>
        <dbReference type="Proteomes" id="UP000228900"/>
    </source>
</evidence>
<dbReference type="Proteomes" id="UP000228900">
    <property type="component" value="Unassembled WGS sequence"/>
</dbReference>
<feature type="signal peptide" evidence="1">
    <location>
        <begin position="1"/>
        <end position="20"/>
    </location>
</feature>
<dbReference type="AlphaFoldDB" id="A0A2M6WRD9"/>
<feature type="chain" id="PRO_5014643406" description="Outer membrane protein beta-barrel domain-containing protein" evidence="1">
    <location>
        <begin position="21"/>
        <end position="192"/>
    </location>
</feature>
<dbReference type="EMBL" id="PFAQ01000003">
    <property type="protein sequence ID" value="PIT95377.1"/>
    <property type="molecule type" value="Genomic_DNA"/>
</dbReference>
<sequence length="192" mass="21364">MKKLVIAFLILIITIPVSNAQVQMFGKYTHEGRVEPDINIFGYAGPKTSKVKLSYFSLVEKSWAEGLVGVSYSPFTYLELGLMGGIETSLPAVPNGGALYRGAGSLWMGNDKISFYTCFEKGEGKGDWWYKSTAGYSLDKKLSLGLMSWRYNGTGVFFKHTEPESGISIWVNPAYDLEFKEKRITVGIDIKI</sequence>
<name>A0A2M6WRD9_9BACT</name>
<evidence type="ECO:0000313" key="2">
    <source>
        <dbReference type="EMBL" id="PIT95377.1"/>
    </source>
</evidence>
<gene>
    <name evidence="2" type="ORF">COT98_00180</name>
</gene>
<evidence type="ECO:0008006" key="4">
    <source>
        <dbReference type="Google" id="ProtNLM"/>
    </source>
</evidence>
<keyword evidence="1" id="KW-0732">Signal</keyword>